<protein>
    <submittedName>
        <fullName evidence="1">Uncharacterized protein</fullName>
    </submittedName>
</protein>
<accession>A0A815ALQ2</accession>
<gene>
    <name evidence="1" type="ORF">GPM918_LOCUS26539</name>
    <name evidence="2" type="ORF">SRO942_LOCUS26712</name>
</gene>
<keyword evidence="3" id="KW-1185">Reference proteome</keyword>
<dbReference type="EMBL" id="CAJNOQ010010736">
    <property type="protein sequence ID" value="CAF1259600.1"/>
    <property type="molecule type" value="Genomic_DNA"/>
</dbReference>
<sequence length="133" mass="14841">MANPQGPAPAAIHQSNQVLYRSGFDSQSGRIISHSCSMNGGFPYEHCYPQVSSQQIPVKNFHCSKLPLMSSNFPQQDHQVVSHMVDNSQFRSQEHMQTINNANRLAARPFPHSINSIISPCQNNNQIVSPIQQ</sequence>
<dbReference type="Proteomes" id="UP000663829">
    <property type="component" value="Unassembled WGS sequence"/>
</dbReference>
<comment type="caution">
    <text evidence="1">The sequence shown here is derived from an EMBL/GenBank/DDBJ whole genome shotgun (WGS) entry which is preliminary data.</text>
</comment>
<evidence type="ECO:0000313" key="3">
    <source>
        <dbReference type="Proteomes" id="UP000663829"/>
    </source>
</evidence>
<reference evidence="1" key="1">
    <citation type="submission" date="2021-02" db="EMBL/GenBank/DDBJ databases">
        <authorList>
            <person name="Nowell W R."/>
        </authorList>
    </citation>
    <scope>NUCLEOTIDE SEQUENCE</scope>
</reference>
<evidence type="ECO:0000313" key="1">
    <source>
        <dbReference type="EMBL" id="CAF1259600.1"/>
    </source>
</evidence>
<proteinExistence type="predicted"/>
<dbReference type="Proteomes" id="UP000681722">
    <property type="component" value="Unassembled WGS sequence"/>
</dbReference>
<organism evidence="1 3">
    <name type="scientific">Didymodactylos carnosus</name>
    <dbReference type="NCBI Taxonomy" id="1234261"/>
    <lineage>
        <taxon>Eukaryota</taxon>
        <taxon>Metazoa</taxon>
        <taxon>Spiralia</taxon>
        <taxon>Gnathifera</taxon>
        <taxon>Rotifera</taxon>
        <taxon>Eurotatoria</taxon>
        <taxon>Bdelloidea</taxon>
        <taxon>Philodinida</taxon>
        <taxon>Philodinidae</taxon>
        <taxon>Didymodactylos</taxon>
    </lineage>
</organism>
<evidence type="ECO:0000313" key="2">
    <source>
        <dbReference type="EMBL" id="CAF4035967.1"/>
    </source>
</evidence>
<dbReference type="EMBL" id="CAJOBC010018162">
    <property type="protein sequence ID" value="CAF4035967.1"/>
    <property type="molecule type" value="Genomic_DNA"/>
</dbReference>
<name>A0A815ALQ2_9BILA</name>
<dbReference type="AlphaFoldDB" id="A0A815ALQ2"/>